<dbReference type="EMBL" id="JABMIG020000020">
    <property type="protein sequence ID" value="KAL3802319.1"/>
    <property type="molecule type" value="Genomic_DNA"/>
</dbReference>
<evidence type="ECO:0000256" key="1">
    <source>
        <dbReference type="SAM" id="MobiDB-lite"/>
    </source>
</evidence>
<dbReference type="Proteomes" id="UP001516023">
    <property type="component" value="Unassembled WGS sequence"/>
</dbReference>
<evidence type="ECO:0000313" key="2">
    <source>
        <dbReference type="EMBL" id="KAL3802319.1"/>
    </source>
</evidence>
<gene>
    <name evidence="2" type="ORF">HJC23_007144</name>
</gene>
<proteinExistence type="predicted"/>
<feature type="compositionally biased region" description="Polar residues" evidence="1">
    <location>
        <begin position="49"/>
        <end position="64"/>
    </location>
</feature>
<accession>A0ABD3QQL5</accession>
<protein>
    <submittedName>
        <fullName evidence="2">Uncharacterized protein</fullName>
    </submittedName>
</protein>
<name>A0ABD3QQL5_9STRA</name>
<comment type="caution">
    <text evidence="2">The sequence shown here is derived from an EMBL/GenBank/DDBJ whole genome shotgun (WGS) entry which is preliminary data.</text>
</comment>
<organism evidence="2 3">
    <name type="scientific">Cyclotella cryptica</name>
    <dbReference type="NCBI Taxonomy" id="29204"/>
    <lineage>
        <taxon>Eukaryota</taxon>
        <taxon>Sar</taxon>
        <taxon>Stramenopiles</taxon>
        <taxon>Ochrophyta</taxon>
        <taxon>Bacillariophyta</taxon>
        <taxon>Coscinodiscophyceae</taxon>
        <taxon>Thalassiosirophycidae</taxon>
        <taxon>Stephanodiscales</taxon>
        <taxon>Stephanodiscaceae</taxon>
        <taxon>Cyclotella</taxon>
    </lineage>
</organism>
<keyword evidence="3" id="KW-1185">Reference proteome</keyword>
<feature type="region of interest" description="Disordered" evidence="1">
    <location>
        <begin position="40"/>
        <end position="75"/>
    </location>
</feature>
<feature type="compositionally biased region" description="Basic residues" evidence="1">
    <location>
        <begin position="65"/>
        <end position="75"/>
    </location>
</feature>
<dbReference type="AlphaFoldDB" id="A0ABD3QQL5"/>
<sequence length="75" mass="8231">MLSGHTINPHHLGNSADTLPEQHIVQLYSIARNMPRSVAKVNDDGMDASPSTSNELATGSTRQSKIQKKSNRMRC</sequence>
<reference evidence="2 3" key="1">
    <citation type="journal article" date="2020" name="G3 (Bethesda)">
        <title>Improved Reference Genome for Cyclotella cryptica CCMP332, a Model for Cell Wall Morphogenesis, Salinity Adaptation, and Lipid Production in Diatoms (Bacillariophyta).</title>
        <authorList>
            <person name="Roberts W.R."/>
            <person name="Downey K.M."/>
            <person name="Ruck E.C."/>
            <person name="Traller J.C."/>
            <person name="Alverson A.J."/>
        </authorList>
    </citation>
    <scope>NUCLEOTIDE SEQUENCE [LARGE SCALE GENOMIC DNA]</scope>
    <source>
        <strain evidence="2 3">CCMP332</strain>
    </source>
</reference>
<evidence type="ECO:0000313" key="3">
    <source>
        <dbReference type="Proteomes" id="UP001516023"/>
    </source>
</evidence>